<protein>
    <submittedName>
        <fullName evidence="1">Uncharacterized protein</fullName>
    </submittedName>
</protein>
<keyword evidence="2" id="KW-1185">Reference proteome</keyword>
<evidence type="ECO:0000313" key="1">
    <source>
        <dbReference type="EMBL" id="ASI13730.1"/>
    </source>
</evidence>
<evidence type="ECO:0000313" key="2">
    <source>
        <dbReference type="Proteomes" id="UP000197679"/>
    </source>
</evidence>
<dbReference type="KEGG" id="marh:Mia14_0411"/>
<reference evidence="1 2" key="1">
    <citation type="journal article" date="2017" name="Nat. Commun.">
        <title>'ARMAN' archaea depend on association with euryarchaeal host in culture and in situ.</title>
        <authorList>
            <person name="Golyshina O."/>
            <person name="Toshchakov S."/>
            <person name="Makarova K."/>
            <person name="Gavrilov S."/>
            <person name="Korzhenkov A."/>
            <person name="La Cono V."/>
            <person name="Arcadi E."/>
            <person name="Nechitaylo T."/>
            <person name="Ferrer M."/>
            <person name="Kublanov I."/>
            <person name="Wolf Y."/>
            <person name="Yakimov M."/>
            <person name="Golyshin P."/>
            <person name="Slesarev A."/>
            <person name="Kozyavkin S."/>
        </authorList>
    </citation>
    <scope>NUCLEOTIDE SEQUENCE [LARGE SCALE GENOMIC DNA]</scope>
    <source>
        <strain evidence="1 2">Mia14</strain>
    </source>
</reference>
<proteinExistence type="predicted"/>
<name>A0A218NMM1_9ARCH</name>
<dbReference type="GeneID" id="33313965"/>
<organism evidence="1 2">
    <name type="scientific">Candidatus Mancarchaeum acidiphilum</name>
    <dbReference type="NCBI Taxonomy" id="1920749"/>
    <lineage>
        <taxon>Archaea</taxon>
        <taxon>Candidatus Micrarchaeota</taxon>
        <taxon>Candidatus Mancarchaeum</taxon>
    </lineage>
</organism>
<dbReference type="Proteomes" id="UP000197679">
    <property type="component" value="Chromosome"/>
</dbReference>
<gene>
    <name evidence="1" type="ORF">Mia14_0411</name>
</gene>
<accession>A0A218NMM1</accession>
<dbReference type="AlphaFoldDB" id="A0A218NMM1"/>
<dbReference type="EMBL" id="CP019964">
    <property type="protein sequence ID" value="ASI13730.1"/>
    <property type="molecule type" value="Genomic_DNA"/>
</dbReference>
<dbReference type="RefSeq" id="WP_088819899.1">
    <property type="nucleotide sequence ID" value="NZ_CP019964.1"/>
</dbReference>
<sequence>MDTVKNKENNQILNKSDLIEELDAPFYSSKDESGKRTTNISKHPRKSQQLIEMEKLVDNNIAYLKEQAPRQFKEFNALESSILNYFNKLIEELEIGKDKENTHRLFWQVKSVLQNGFDSIMAAEKNALLSDKYILENKLYKNQRNKIYKENTSKFYGLIYKDLPEYIGQFKQRINEFIESKPTYEEIENFFIKNNPTSELSRVQRDSEYHMEWLESFNKERLIRRIFRI</sequence>